<keyword evidence="1" id="KW-0677">Repeat</keyword>
<dbReference type="Pfam" id="PF02861">
    <property type="entry name" value="Clp_N"/>
    <property type="match status" value="1"/>
</dbReference>
<reference evidence="4 5" key="1">
    <citation type="journal article" date="2015" name="Genome Announc.">
        <title>Draft Genome Sequence of the Terrestrial Cyanobacterium Scytonema millei VB511283, Isolated from Eastern India.</title>
        <authorList>
            <person name="Sen D."/>
            <person name="Chandrababunaidu M.M."/>
            <person name="Singh D."/>
            <person name="Sanghi N."/>
            <person name="Ghorai A."/>
            <person name="Mishra G.P."/>
            <person name="Madduluri M."/>
            <person name="Adhikary S.P."/>
            <person name="Tripathy S."/>
        </authorList>
    </citation>
    <scope>NUCLEOTIDE SEQUENCE [LARGE SCALE GENOMIC DNA]</scope>
    <source>
        <strain evidence="4 5">VB511283</strain>
    </source>
</reference>
<proteinExistence type="predicted"/>
<dbReference type="RefSeq" id="WP_039714068.1">
    <property type="nucleotide sequence ID" value="NZ_JTJC03000006.1"/>
</dbReference>
<organism evidence="4 5">
    <name type="scientific">Scytonema millei VB511283</name>
    <dbReference type="NCBI Taxonomy" id="1245923"/>
    <lineage>
        <taxon>Bacteria</taxon>
        <taxon>Bacillati</taxon>
        <taxon>Cyanobacteriota</taxon>
        <taxon>Cyanophyceae</taxon>
        <taxon>Nostocales</taxon>
        <taxon>Scytonemataceae</taxon>
        <taxon>Scytonema</taxon>
    </lineage>
</organism>
<dbReference type="PANTHER" id="PTHR47016:SF5">
    <property type="entry name" value="CLP DOMAIN SUPERFAMILY PROTEIN"/>
    <property type="match status" value="1"/>
</dbReference>
<dbReference type="InterPro" id="IPR036628">
    <property type="entry name" value="Clp_N_dom_sf"/>
</dbReference>
<dbReference type="InterPro" id="IPR044217">
    <property type="entry name" value="CLPT1/2"/>
</dbReference>
<sequence length="261" mass="29047">MVDFRNFSEKSIKVIMLAQEESRRMGHNFVGREQLLLGCLGAKNNATTLLNAAGVTLKVARAEVQKIIGLGSGFVGVEIPFTPNAKRALEDAVDISLEYRTPIHPEQILLSILNSEGVALRVVENLGVNVEQLKEKIRQEIPNLSRQSRQLSSEASEILKQVEELQKQVQETRIGFVDPYKPLQGEPAISPELKDAISTLARTKYRGIDRWKYAITYRFTGDSIQVRTAVREDAGGLSIEFTEEEAILIAKNLAGRQESSD</sequence>
<dbReference type="InterPro" id="IPR004176">
    <property type="entry name" value="Clp_R_N"/>
</dbReference>
<dbReference type="Gene3D" id="1.10.1780.10">
    <property type="entry name" value="Clp, N-terminal domain"/>
    <property type="match status" value="1"/>
</dbReference>
<dbReference type="PROSITE" id="PS51903">
    <property type="entry name" value="CLP_R"/>
    <property type="match status" value="1"/>
</dbReference>
<dbReference type="EMBL" id="JTJC03000006">
    <property type="protein sequence ID" value="NHC36907.1"/>
    <property type="molecule type" value="Genomic_DNA"/>
</dbReference>
<accession>A0A9X5E7Y3</accession>
<evidence type="ECO:0000313" key="5">
    <source>
        <dbReference type="Proteomes" id="UP000031532"/>
    </source>
</evidence>
<keyword evidence="5" id="KW-1185">Reference proteome</keyword>
<keyword evidence="2" id="KW-0175">Coiled coil</keyword>
<gene>
    <name evidence="4" type="ORF">QH73_0020090</name>
</gene>
<comment type="caution">
    <text evidence="4">The sequence shown here is derived from an EMBL/GenBank/DDBJ whole genome shotgun (WGS) entry which is preliminary data.</text>
</comment>
<dbReference type="OrthoDB" id="571071at2"/>
<evidence type="ECO:0000313" key="4">
    <source>
        <dbReference type="EMBL" id="NHC36907.1"/>
    </source>
</evidence>
<evidence type="ECO:0000256" key="2">
    <source>
        <dbReference type="SAM" id="Coils"/>
    </source>
</evidence>
<dbReference type="SUPFAM" id="SSF81923">
    <property type="entry name" value="Double Clp-N motif"/>
    <property type="match status" value="2"/>
</dbReference>
<dbReference type="AlphaFoldDB" id="A0A9X5E7Y3"/>
<feature type="domain" description="Clp R" evidence="3">
    <location>
        <begin position="4"/>
        <end position="143"/>
    </location>
</feature>
<protein>
    <recommendedName>
        <fullName evidence="3">Clp R domain-containing protein</fullName>
    </recommendedName>
</protein>
<dbReference type="PANTHER" id="PTHR47016">
    <property type="entry name" value="ATP-DEPENDENT CLP PROTEASE ATP-BINDING SUBUNIT CLPT1, CHLOROPLASTIC"/>
    <property type="match status" value="1"/>
</dbReference>
<evidence type="ECO:0000259" key="3">
    <source>
        <dbReference type="PROSITE" id="PS51903"/>
    </source>
</evidence>
<feature type="coiled-coil region" evidence="2">
    <location>
        <begin position="134"/>
        <end position="168"/>
    </location>
</feature>
<name>A0A9X5E7Y3_9CYAN</name>
<dbReference type="Proteomes" id="UP000031532">
    <property type="component" value="Unassembled WGS sequence"/>
</dbReference>
<evidence type="ECO:0000256" key="1">
    <source>
        <dbReference type="PROSITE-ProRule" id="PRU01251"/>
    </source>
</evidence>